<name>S7T1K7_9BACT</name>
<evidence type="ECO:0000259" key="7">
    <source>
        <dbReference type="Pfam" id="PF01171"/>
    </source>
</evidence>
<dbReference type="STRING" id="1121439.dsat_1576"/>
<evidence type="ECO:0000256" key="6">
    <source>
        <dbReference type="HAMAP-Rule" id="MF_01161"/>
    </source>
</evidence>
<feature type="binding site" evidence="6">
    <location>
        <begin position="47"/>
        <end position="52"/>
    </location>
    <ligand>
        <name>ATP</name>
        <dbReference type="ChEBI" id="CHEBI:30616"/>
    </ligand>
</feature>
<comment type="caution">
    <text evidence="8">The sequence shown here is derived from an EMBL/GenBank/DDBJ whole genome shotgun (WGS) entry which is preliminary data.</text>
</comment>
<sequence length="348" mass="38354">MPLFPDPPATLQELAPRWAHFCLGVQRFVEEELGARLRGKTLLIAFSGGLDSTALLACFSFLAPRLDAALRAVHLDHGLRAASADDAAHCRAVCEAFGVPLHEACEEVAALAAREKLGIEDAGRRARLALYERVRRETGAAFVLLGHQLDELAEDQVMRLMRGAGWPELGGMPAIDPERALLRPLLLTPKAELRAFAQYLDVPWREDESNADQAFLRNRVRARMLPLLVEENPSYLEAAARLWRLARLDQGHLAGLMADHEAHALSDGESLLLSRASLDALHPSLRLRLCKRALERLGPGQARMDNLLDLERAYAEGRIGAAVRFPGDKEALVTREGIAFGRVRREGG</sequence>
<comment type="catalytic activity">
    <reaction evidence="5 6">
        <text>cytidine(34) in tRNA(Ile2) + L-lysine + ATP = lysidine(34) in tRNA(Ile2) + AMP + diphosphate + H(+)</text>
        <dbReference type="Rhea" id="RHEA:43744"/>
        <dbReference type="Rhea" id="RHEA-COMP:10625"/>
        <dbReference type="Rhea" id="RHEA-COMP:10670"/>
        <dbReference type="ChEBI" id="CHEBI:15378"/>
        <dbReference type="ChEBI" id="CHEBI:30616"/>
        <dbReference type="ChEBI" id="CHEBI:32551"/>
        <dbReference type="ChEBI" id="CHEBI:33019"/>
        <dbReference type="ChEBI" id="CHEBI:82748"/>
        <dbReference type="ChEBI" id="CHEBI:83665"/>
        <dbReference type="ChEBI" id="CHEBI:456215"/>
        <dbReference type="EC" id="6.3.4.19"/>
    </reaction>
</comment>
<evidence type="ECO:0000256" key="4">
    <source>
        <dbReference type="ARBA" id="ARBA00022840"/>
    </source>
</evidence>
<organism evidence="8 9">
    <name type="scientific">Alkalidesulfovibrio alkalitolerans DSM 16529</name>
    <dbReference type="NCBI Taxonomy" id="1121439"/>
    <lineage>
        <taxon>Bacteria</taxon>
        <taxon>Pseudomonadati</taxon>
        <taxon>Thermodesulfobacteriota</taxon>
        <taxon>Desulfovibrionia</taxon>
        <taxon>Desulfovibrionales</taxon>
        <taxon>Desulfovibrionaceae</taxon>
        <taxon>Alkalidesulfovibrio</taxon>
    </lineage>
</organism>
<dbReference type="PATRIC" id="fig|1121439.3.peg.2963"/>
<dbReference type="GO" id="GO:0005524">
    <property type="term" value="F:ATP binding"/>
    <property type="evidence" value="ECO:0007669"/>
    <property type="project" value="UniProtKB-UniRule"/>
</dbReference>
<evidence type="ECO:0000256" key="3">
    <source>
        <dbReference type="ARBA" id="ARBA00022741"/>
    </source>
</evidence>
<evidence type="ECO:0000313" key="8">
    <source>
        <dbReference type="EMBL" id="EPR30436.1"/>
    </source>
</evidence>
<keyword evidence="2 6" id="KW-0819">tRNA processing</keyword>
<reference evidence="8 9" key="1">
    <citation type="journal article" date="2013" name="Genome Announc.">
        <title>Draft genome sequences for three mercury-methylating, sulfate-reducing bacteria.</title>
        <authorList>
            <person name="Brown S.D."/>
            <person name="Hurt R.A.Jr."/>
            <person name="Gilmour C.C."/>
            <person name="Elias D.A."/>
        </authorList>
    </citation>
    <scope>NUCLEOTIDE SEQUENCE [LARGE SCALE GENOMIC DNA]</scope>
    <source>
        <strain evidence="8 9">DSM 16529</strain>
    </source>
</reference>
<keyword evidence="4 6" id="KW-0067">ATP-binding</keyword>
<dbReference type="NCBIfam" id="TIGR02432">
    <property type="entry name" value="lysidine_TilS_N"/>
    <property type="match status" value="1"/>
</dbReference>
<dbReference type="Proteomes" id="UP000014975">
    <property type="component" value="Unassembled WGS sequence"/>
</dbReference>
<dbReference type="Gene3D" id="3.40.50.620">
    <property type="entry name" value="HUPs"/>
    <property type="match status" value="1"/>
</dbReference>
<keyword evidence="9" id="KW-1185">Reference proteome</keyword>
<comment type="subcellular location">
    <subcellularLocation>
        <location evidence="6">Cytoplasm</location>
    </subcellularLocation>
</comment>
<comment type="domain">
    <text evidence="6">The N-terminal region contains the highly conserved SGGXDS motif, predicted to be a P-loop motif involved in ATP binding.</text>
</comment>
<dbReference type="EC" id="6.3.4.19" evidence="6"/>
<evidence type="ECO:0000256" key="2">
    <source>
        <dbReference type="ARBA" id="ARBA00022694"/>
    </source>
</evidence>
<dbReference type="CDD" id="cd01992">
    <property type="entry name" value="TilS_N"/>
    <property type="match status" value="1"/>
</dbReference>
<dbReference type="InterPro" id="IPR012094">
    <property type="entry name" value="tRNA_Ile_lys_synt"/>
</dbReference>
<dbReference type="SUPFAM" id="SSF52402">
    <property type="entry name" value="Adenine nucleotide alpha hydrolases-like"/>
    <property type="match status" value="1"/>
</dbReference>
<keyword evidence="6" id="KW-0963">Cytoplasm</keyword>
<dbReference type="Pfam" id="PF01171">
    <property type="entry name" value="ATP_bind_3"/>
    <property type="match status" value="1"/>
</dbReference>
<dbReference type="GO" id="GO:0032267">
    <property type="term" value="F:tRNA(Ile)-lysidine synthase activity"/>
    <property type="evidence" value="ECO:0007669"/>
    <property type="project" value="UniProtKB-EC"/>
</dbReference>
<dbReference type="GO" id="GO:0005737">
    <property type="term" value="C:cytoplasm"/>
    <property type="evidence" value="ECO:0007669"/>
    <property type="project" value="UniProtKB-SubCell"/>
</dbReference>
<comment type="similarity">
    <text evidence="6">Belongs to the tRNA(Ile)-lysidine synthase family.</text>
</comment>
<evidence type="ECO:0000256" key="1">
    <source>
        <dbReference type="ARBA" id="ARBA00022598"/>
    </source>
</evidence>
<dbReference type="InterPro" id="IPR014729">
    <property type="entry name" value="Rossmann-like_a/b/a_fold"/>
</dbReference>
<keyword evidence="1 6" id="KW-0436">Ligase</keyword>
<dbReference type="eggNOG" id="COG0037">
    <property type="taxonomic scope" value="Bacteria"/>
</dbReference>
<feature type="domain" description="tRNA(Ile)-lysidine/2-thiocytidine synthase N-terminal" evidence="7">
    <location>
        <begin position="42"/>
        <end position="222"/>
    </location>
</feature>
<dbReference type="RefSeq" id="WP_020888272.1">
    <property type="nucleotide sequence ID" value="NZ_ATHI01000032.1"/>
</dbReference>
<dbReference type="OrthoDB" id="9807403at2"/>
<dbReference type="HAMAP" id="MF_01161">
    <property type="entry name" value="tRNA_Ile_lys_synt"/>
    <property type="match status" value="1"/>
</dbReference>
<proteinExistence type="inferred from homology"/>
<dbReference type="PANTHER" id="PTHR43033">
    <property type="entry name" value="TRNA(ILE)-LYSIDINE SYNTHASE-RELATED"/>
    <property type="match status" value="1"/>
</dbReference>
<gene>
    <name evidence="6" type="primary">tilS</name>
    <name evidence="8" type="ORF">dsat_1576</name>
</gene>
<dbReference type="GO" id="GO:0006400">
    <property type="term" value="P:tRNA modification"/>
    <property type="evidence" value="ECO:0007669"/>
    <property type="project" value="UniProtKB-UniRule"/>
</dbReference>
<dbReference type="InterPro" id="IPR011063">
    <property type="entry name" value="TilS/TtcA_N"/>
</dbReference>
<accession>S7T1K7</accession>
<evidence type="ECO:0000313" key="9">
    <source>
        <dbReference type="Proteomes" id="UP000014975"/>
    </source>
</evidence>
<evidence type="ECO:0000256" key="5">
    <source>
        <dbReference type="ARBA" id="ARBA00048539"/>
    </source>
</evidence>
<protein>
    <recommendedName>
        <fullName evidence="6">tRNA(Ile)-lysidine synthase</fullName>
        <ecNumber evidence="6">6.3.4.19</ecNumber>
    </recommendedName>
    <alternativeName>
        <fullName evidence="6">tRNA(Ile)-2-lysyl-cytidine synthase</fullName>
    </alternativeName>
    <alternativeName>
        <fullName evidence="6">tRNA(Ile)-lysidine synthetase</fullName>
    </alternativeName>
</protein>
<dbReference type="AlphaFoldDB" id="S7T1K7"/>
<dbReference type="PANTHER" id="PTHR43033:SF1">
    <property type="entry name" value="TRNA(ILE)-LYSIDINE SYNTHASE-RELATED"/>
    <property type="match status" value="1"/>
</dbReference>
<comment type="function">
    <text evidence="6">Ligates lysine onto the cytidine present at position 34 of the AUA codon-specific tRNA(Ile) that contains the anticodon CAU, in an ATP-dependent manner. Cytidine is converted to lysidine, thus changing the amino acid specificity of the tRNA from methionine to isoleucine.</text>
</comment>
<dbReference type="EMBL" id="ATHI01000032">
    <property type="protein sequence ID" value="EPR30436.1"/>
    <property type="molecule type" value="Genomic_DNA"/>
</dbReference>
<dbReference type="InterPro" id="IPR012795">
    <property type="entry name" value="tRNA_Ile_lys_synt_N"/>
</dbReference>
<keyword evidence="3 6" id="KW-0547">Nucleotide-binding</keyword>